<dbReference type="GO" id="GO:0003676">
    <property type="term" value="F:nucleic acid binding"/>
    <property type="evidence" value="ECO:0007669"/>
    <property type="project" value="InterPro"/>
</dbReference>
<dbReference type="InterPro" id="IPR001878">
    <property type="entry name" value="Znf_CCHC"/>
</dbReference>
<evidence type="ECO:0000256" key="1">
    <source>
        <dbReference type="PROSITE-ProRule" id="PRU00047"/>
    </source>
</evidence>
<dbReference type="Pfam" id="PF10551">
    <property type="entry name" value="MULE"/>
    <property type="match status" value="1"/>
</dbReference>
<feature type="region of interest" description="Disordered" evidence="2">
    <location>
        <begin position="443"/>
        <end position="506"/>
    </location>
</feature>
<name>A0A6A3BT49_HIBSY</name>
<dbReference type="AlphaFoldDB" id="A0A6A3BT49"/>
<feature type="region of interest" description="Disordered" evidence="2">
    <location>
        <begin position="400"/>
        <end position="430"/>
    </location>
</feature>
<dbReference type="PANTHER" id="PTHR31973:SF187">
    <property type="entry name" value="MUTATOR TRANSPOSASE MUDRA PROTEIN"/>
    <property type="match status" value="1"/>
</dbReference>
<feature type="compositionally biased region" description="Acidic residues" evidence="2">
    <location>
        <begin position="95"/>
        <end position="104"/>
    </location>
</feature>
<feature type="compositionally biased region" description="Polar residues" evidence="2">
    <location>
        <begin position="451"/>
        <end position="480"/>
    </location>
</feature>
<keyword evidence="1" id="KW-0862">Zinc</keyword>
<evidence type="ECO:0000313" key="4">
    <source>
        <dbReference type="EMBL" id="KAE8720090.1"/>
    </source>
</evidence>
<dbReference type="GO" id="GO:0008270">
    <property type="term" value="F:zinc ion binding"/>
    <property type="evidence" value="ECO:0007669"/>
    <property type="project" value="UniProtKB-KW"/>
</dbReference>
<feature type="region of interest" description="Disordered" evidence="2">
    <location>
        <begin position="1"/>
        <end position="107"/>
    </location>
</feature>
<dbReference type="InterPro" id="IPR018289">
    <property type="entry name" value="MULE_transposase_dom"/>
</dbReference>
<dbReference type="PROSITE" id="PS50158">
    <property type="entry name" value="ZF_CCHC"/>
    <property type="match status" value="1"/>
</dbReference>
<sequence length="506" mass="57711">MGGLDDTAAWDGGVQGVATDEESDSEEQSVDSMDVPYLSDDEGDDELKYAREKNKGKKHVDEGVDEGGNNGVTEDVSGNDTDYYDSDDHGSLIMSDDDEHEEDELRSKNPGSTIKMAVNKVSDNSPPHFKRFYVCFDAMKRGWKEGCKSIIGVDGCFLKGLFKGILLSTIGRDANDQMYLITWVVVEGESTYSWSWFLNIVAADLGLDDGFGYTIISDQHKSTTEREWEENKDALPKIDIVLTTELFCKKEKMWTKAFQMMHFKSDIVDNNCEAFNSSIVDARSKSIITMLDEIRVKIMTRIVEKRRFLTTWKYNFGPLFKKKFDIIKKDNIQWKMIWNGDNGCEVKKGNKQYIVYLNEKTYEWIHSFYHKDIYIKEYKYALQPINGPQDWKKYGIEQVLPPVDRDMPGRPKKNRRKQKDEPKKVKPGHVSRIGLIMTCKRCGGQGHNKRSCTTNQDLNIDGNSSIRSPSTIDSNPTHSGTRAPKKRKGTEDHSGTQESVAPKKKK</sequence>
<reference evidence="4" key="1">
    <citation type="submission" date="2019-09" db="EMBL/GenBank/DDBJ databases">
        <title>Draft genome information of white flower Hibiscus syriacus.</title>
        <authorList>
            <person name="Kim Y.-M."/>
        </authorList>
    </citation>
    <scope>NUCLEOTIDE SEQUENCE [LARGE SCALE GENOMIC DNA]</scope>
    <source>
        <strain evidence="4">YM2019G1</strain>
        <tissue evidence="4">Leaf</tissue>
    </source>
</reference>
<keyword evidence="1" id="KW-0479">Metal-binding</keyword>
<feature type="compositionally biased region" description="Acidic residues" evidence="2">
    <location>
        <begin position="19"/>
        <end position="29"/>
    </location>
</feature>
<dbReference type="PANTHER" id="PTHR31973">
    <property type="entry name" value="POLYPROTEIN, PUTATIVE-RELATED"/>
    <property type="match status" value="1"/>
</dbReference>
<feature type="domain" description="CCHC-type" evidence="3">
    <location>
        <begin position="439"/>
        <end position="452"/>
    </location>
</feature>
<evidence type="ECO:0000259" key="3">
    <source>
        <dbReference type="PROSITE" id="PS50158"/>
    </source>
</evidence>
<gene>
    <name evidence="4" type="ORF">F3Y22_tig00109919pilonHSYRG00056</name>
</gene>
<proteinExistence type="predicted"/>
<accession>A0A6A3BT49</accession>
<comment type="caution">
    <text evidence="4">The sequence shown here is derived from an EMBL/GenBank/DDBJ whole genome shotgun (WGS) entry which is preliminary data.</text>
</comment>
<protein>
    <recommendedName>
        <fullName evidence="3">CCHC-type domain-containing protein</fullName>
    </recommendedName>
</protein>
<evidence type="ECO:0000256" key="2">
    <source>
        <dbReference type="SAM" id="MobiDB-lite"/>
    </source>
</evidence>
<keyword evidence="1" id="KW-0863">Zinc-finger</keyword>
<organism evidence="4">
    <name type="scientific">Hibiscus syriacus</name>
    <name type="common">Rose of Sharon</name>
    <dbReference type="NCBI Taxonomy" id="106335"/>
    <lineage>
        <taxon>Eukaryota</taxon>
        <taxon>Viridiplantae</taxon>
        <taxon>Streptophyta</taxon>
        <taxon>Embryophyta</taxon>
        <taxon>Tracheophyta</taxon>
        <taxon>Spermatophyta</taxon>
        <taxon>Magnoliopsida</taxon>
        <taxon>eudicotyledons</taxon>
        <taxon>Gunneridae</taxon>
        <taxon>Pentapetalae</taxon>
        <taxon>rosids</taxon>
        <taxon>malvids</taxon>
        <taxon>Malvales</taxon>
        <taxon>Malvaceae</taxon>
        <taxon>Malvoideae</taxon>
        <taxon>Hibiscus</taxon>
    </lineage>
</organism>
<dbReference type="EMBL" id="VEPZ02000776">
    <property type="protein sequence ID" value="KAE8720090.1"/>
    <property type="molecule type" value="Genomic_DNA"/>
</dbReference>